<dbReference type="InterPro" id="IPR037062">
    <property type="entry name" value="Malic_N_dom_sf"/>
</dbReference>
<evidence type="ECO:0000259" key="4">
    <source>
        <dbReference type="SMART" id="SM01274"/>
    </source>
</evidence>
<dbReference type="InterPro" id="IPR012302">
    <property type="entry name" value="Malic_NAD-bd"/>
</dbReference>
<feature type="domain" description="Malic enzyme NAD-binding" evidence="3">
    <location>
        <begin position="168"/>
        <end position="404"/>
    </location>
</feature>
<evidence type="ECO:0000256" key="1">
    <source>
        <dbReference type="ARBA" id="ARBA00008785"/>
    </source>
</evidence>
<dbReference type="InterPro" id="IPR046346">
    <property type="entry name" value="Aminoacid_DH-like_N_sf"/>
</dbReference>
<dbReference type="InterPro" id="IPR012301">
    <property type="entry name" value="Malic_N_dom"/>
</dbReference>
<dbReference type="InterPro" id="IPR051674">
    <property type="entry name" value="Malate_Decarboxylase"/>
</dbReference>
<dbReference type="SUPFAM" id="SSF51735">
    <property type="entry name" value="NAD(P)-binding Rossmann-fold domains"/>
    <property type="match status" value="1"/>
</dbReference>
<evidence type="ECO:0000256" key="2">
    <source>
        <dbReference type="ARBA" id="ARBA00023002"/>
    </source>
</evidence>
<dbReference type="Gene3D" id="3.40.50.720">
    <property type="entry name" value="NAD(P)-binding Rossmann-like Domain"/>
    <property type="match status" value="1"/>
</dbReference>
<dbReference type="InterPro" id="IPR045213">
    <property type="entry name" value="Malic_NAD-bd_bact_type"/>
</dbReference>
<dbReference type="PIRSF" id="PIRSF000106">
    <property type="entry name" value="ME"/>
    <property type="match status" value="1"/>
</dbReference>
<dbReference type="Proteomes" id="UP001327459">
    <property type="component" value="Chromosome"/>
</dbReference>
<keyword evidence="2" id="KW-0560">Oxidoreductase</keyword>
<dbReference type="Pfam" id="PF03949">
    <property type="entry name" value="Malic_M"/>
    <property type="match status" value="1"/>
</dbReference>
<dbReference type="Pfam" id="PF00390">
    <property type="entry name" value="malic"/>
    <property type="match status" value="1"/>
</dbReference>
<dbReference type="Gene3D" id="3.40.50.10380">
    <property type="entry name" value="Malic enzyme, N-terminal domain"/>
    <property type="match status" value="1"/>
</dbReference>
<dbReference type="CDD" id="cd05311">
    <property type="entry name" value="NAD_bind_2_malic_enz"/>
    <property type="match status" value="1"/>
</dbReference>
<dbReference type="SMART" id="SM01274">
    <property type="entry name" value="malic"/>
    <property type="match status" value="1"/>
</dbReference>
<keyword evidence="6" id="KW-1185">Reference proteome</keyword>
<dbReference type="RefSeq" id="WP_322521754.1">
    <property type="nucleotide sequence ID" value="NZ_CP140153.1"/>
</dbReference>
<protein>
    <submittedName>
        <fullName evidence="5">Malic enzyme-like NAD(P)-binding protein</fullName>
    </submittedName>
</protein>
<dbReference type="SUPFAM" id="SSF53223">
    <property type="entry name" value="Aminoacid dehydrogenase-like, N-terminal domain"/>
    <property type="match status" value="1"/>
</dbReference>
<accession>A0ABZ0YX71</accession>
<evidence type="ECO:0000313" key="6">
    <source>
        <dbReference type="Proteomes" id="UP001327459"/>
    </source>
</evidence>
<dbReference type="PANTHER" id="PTHR43237">
    <property type="entry name" value="NADP-DEPENDENT MALIC ENZYME"/>
    <property type="match status" value="1"/>
</dbReference>
<dbReference type="InterPro" id="IPR036291">
    <property type="entry name" value="NAD(P)-bd_dom_sf"/>
</dbReference>
<evidence type="ECO:0000313" key="5">
    <source>
        <dbReference type="EMBL" id="WQH16765.1"/>
    </source>
</evidence>
<gene>
    <name evidence="5" type="ORF">SR882_02355</name>
</gene>
<proteinExistence type="inferred from homology"/>
<comment type="similarity">
    <text evidence="1">Belongs to the malic enzymes family.</text>
</comment>
<evidence type="ECO:0000259" key="3">
    <source>
        <dbReference type="SMART" id="SM00919"/>
    </source>
</evidence>
<dbReference type="InterPro" id="IPR001891">
    <property type="entry name" value="Malic_OxRdtase"/>
</dbReference>
<name>A0ABZ0YX71_9GAMM</name>
<reference evidence="5 6" key="1">
    <citation type="submission" date="2023-11" db="EMBL/GenBank/DDBJ databases">
        <title>MicrobeMod: A computational toolkit for identifying prokaryotic methylation and restriction-modification with nanopore sequencing.</title>
        <authorList>
            <person name="Crits-Christoph A."/>
            <person name="Kang S.C."/>
            <person name="Lee H."/>
            <person name="Ostrov N."/>
        </authorList>
    </citation>
    <scope>NUCLEOTIDE SEQUENCE [LARGE SCALE GENOMIC DNA]</scope>
    <source>
        <strain evidence="5 6">ATCC 49870</strain>
    </source>
</reference>
<feature type="domain" description="Malic enzyme N-terminal" evidence="4">
    <location>
        <begin position="23"/>
        <end position="156"/>
    </location>
</feature>
<dbReference type="PANTHER" id="PTHR43237:SF4">
    <property type="entry name" value="NADP-DEPENDENT MALIC ENZYME"/>
    <property type="match status" value="1"/>
</dbReference>
<dbReference type="EMBL" id="CP140153">
    <property type="protein sequence ID" value="WQH16765.1"/>
    <property type="molecule type" value="Genomic_DNA"/>
</dbReference>
<sequence length="424" mass="45418">MTQRSDAEQRRAEALDYHAHPQPGKIATAITKPTETARDLALAYSPGVAEPVRAIAADPDAAWQYTARGNLVAVISDGSAILGLGDLGPLASKPVMEGKGVLFKRFADIDVVDLEVEAENPQAFIDTVRRLEPSFGGINLEDICAPRCFEIEAALSDVMDIPVFHDDQHGTAIIIAAGLTNALRLQGKRLDEAKLVLVGAGAAGTATLNLLLDMGLKRENLLVVDRVGVLHEGLDDLPEHHRRFAAATEARTLAEALVGADAFVGLSAPNLLSEEMLASMADKPVVFALANPDPEILPELAHQVRDDLIMATGRSDYPNQVNNVLAFPFIFRGALDCRARRITANMKIACVEALAALAREAVPESVLKAYDLDAMAFGPEYILPKPFDPRLIERLPAAVAKAAEADGVARTPYRPHAMPEAGSQ</sequence>
<organism evidence="5 6">
    <name type="scientific">Guyparkeria halophila</name>
    <dbReference type="NCBI Taxonomy" id="47960"/>
    <lineage>
        <taxon>Bacteria</taxon>
        <taxon>Pseudomonadati</taxon>
        <taxon>Pseudomonadota</taxon>
        <taxon>Gammaproteobacteria</taxon>
        <taxon>Chromatiales</taxon>
        <taxon>Thioalkalibacteraceae</taxon>
        <taxon>Guyparkeria</taxon>
    </lineage>
</organism>
<dbReference type="SMART" id="SM00919">
    <property type="entry name" value="Malic_M"/>
    <property type="match status" value="1"/>
</dbReference>